<dbReference type="CDD" id="cd02961">
    <property type="entry name" value="PDI_a_family"/>
    <property type="match status" value="1"/>
</dbReference>
<dbReference type="GO" id="GO:0003756">
    <property type="term" value="F:protein disulfide isomerase activity"/>
    <property type="evidence" value="ECO:0007669"/>
    <property type="project" value="TreeGrafter"/>
</dbReference>
<keyword evidence="5 11" id="KW-1133">Transmembrane helix</keyword>
<dbReference type="PROSITE" id="PS51352">
    <property type="entry name" value="THIOREDOXIN_2"/>
    <property type="match status" value="1"/>
</dbReference>
<gene>
    <name evidence="14" type="ORF">ZIOFF_054340</name>
</gene>
<dbReference type="GO" id="GO:0005783">
    <property type="term" value="C:endoplasmic reticulum"/>
    <property type="evidence" value="ECO:0007669"/>
    <property type="project" value="TreeGrafter"/>
</dbReference>
<dbReference type="GO" id="GO:0016020">
    <property type="term" value="C:membrane"/>
    <property type="evidence" value="ECO:0007669"/>
    <property type="project" value="UniProtKB-SubCell"/>
</dbReference>
<comment type="subcellular location">
    <subcellularLocation>
        <location evidence="1">Membrane</location>
        <topology evidence="1">Single-pass membrane protein</topology>
    </subcellularLocation>
</comment>
<feature type="compositionally biased region" description="Polar residues" evidence="10">
    <location>
        <begin position="428"/>
        <end position="439"/>
    </location>
</feature>
<evidence type="ECO:0000256" key="1">
    <source>
        <dbReference type="ARBA" id="ARBA00004167"/>
    </source>
</evidence>
<keyword evidence="8" id="KW-0676">Redox-active center</keyword>
<dbReference type="InterPro" id="IPR017937">
    <property type="entry name" value="Thioredoxin_CS"/>
</dbReference>
<name>A0A8J5FEU8_ZINOF</name>
<keyword evidence="15" id="KW-1185">Reference proteome</keyword>
<dbReference type="FunFam" id="3.40.30.10:FF:000107">
    <property type="entry name" value="Protein disulfide-isomerase 5-2"/>
    <property type="match status" value="1"/>
</dbReference>
<keyword evidence="6 11" id="KW-0472">Membrane</keyword>
<dbReference type="GO" id="GO:0006457">
    <property type="term" value="P:protein folding"/>
    <property type="evidence" value="ECO:0007669"/>
    <property type="project" value="TreeGrafter"/>
</dbReference>
<protein>
    <recommendedName>
        <fullName evidence="13">Thioredoxin domain-containing protein</fullName>
    </recommendedName>
</protein>
<keyword evidence="4 12" id="KW-0732">Signal</keyword>
<evidence type="ECO:0000256" key="3">
    <source>
        <dbReference type="ARBA" id="ARBA00022692"/>
    </source>
</evidence>
<reference evidence="14 15" key="1">
    <citation type="submission" date="2020-08" db="EMBL/GenBank/DDBJ databases">
        <title>Plant Genome Project.</title>
        <authorList>
            <person name="Zhang R.-G."/>
        </authorList>
    </citation>
    <scope>NUCLEOTIDE SEQUENCE [LARGE SCALE GENOMIC DNA]</scope>
    <source>
        <tissue evidence="14">Rhizome</tissue>
    </source>
</reference>
<evidence type="ECO:0000256" key="2">
    <source>
        <dbReference type="ARBA" id="ARBA00006347"/>
    </source>
</evidence>
<dbReference type="AlphaFoldDB" id="A0A8J5FEU8"/>
<accession>A0A8J5FEU8</accession>
<evidence type="ECO:0000256" key="6">
    <source>
        <dbReference type="ARBA" id="ARBA00023136"/>
    </source>
</evidence>
<organism evidence="14 15">
    <name type="scientific">Zingiber officinale</name>
    <name type="common">Ginger</name>
    <name type="synonym">Amomum zingiber</name>
    <dbReference type="NCBI Taxonomy" id="94328"/>
    <lineage>
        <taxon>Eukaryota</taxon>
        <taxon>Viridiplantae</taxon>
        <taxon>Streptophyta</taxon>
        <taxon>Embryophyta</taxon>
        <taxon>Tracheophyta</taxon>
        <taxon>Spermatophyta</taxon>
        <taxon>Magnoliopsida</taxon>
        <taxon>Liliopsida</taxon>
        <taxon>Zingiberales</taxon>
        <taxon>Zingiberaceae</taxon>
        <taxon>Zingiber</taxon>
    </lineage>
</organism>
<dbReference type="PROSITE" id="PS00194">
    <property type="entry name" value="THIOREDOXIN_1"/>
    <property type="match status" value="1"/>
</dbReference>
<dbReference type="Proteomes" id="UP000734854">
    <property type="component" value="Unassembled WGS sequence"/>
</dbReference>
<evidence type="ECO:0000256" key="11">
    <source>
        <dbReference type="SAM" id="Phobius"/>
    </source>
</evidence>
<evidence type="ECO:0000256" key="12">
    <source>
        <dbReference type="SAM" id="SignalP"/>
    </source>
</evidence>
<evidence type="ECO:0000256" key="10">
    <source>
        <dbReference type="SAM" id="MobiDB-lite"/>
    </source>
</evidence>
<evidence type="ECO:0000313" key="15">
    <source>
        <dbReference type="Proteomes" id="UP000734854"/>
    </source>
</evidence>
<keyword evidence="3 11" id="KW-0812">Transmembrane</keyword>
<dbReference type="PANTHER" id="PTHR18929">
    <property type="entry name" value="PROTEIN DISULFIDE ISOMERASE"/>
    <property type="match status" value="1"/>
</dbReference>
<dbReference type="InterPro" id="IPR013766">
    <property type="entry name" value="Thioredoxin_domain"/>
</dbReference>
<dbReference type="OrthoDB" id="74910at2759"/>
<feature type="signal peptide" evidence="12">
    <location>
        <begin position="1"/>
        <end position="33"/>
    </location>
</feature>
<comment type="function">
    <text evidence="9">Acts as a protein-folding catalyst that interacts with nascent polypeptides to catalyze the formation, isomerization, and reduction or oxidation of disulfide bonds. May play a role in storage protein biogenesis.</text>
</comment>
<evidence type="ECO:0000259" key="13">
    <source>
        <dbReference type="PROSITE" id="PS51352"/>
    </source>
</evidence>
<feature type="region of interest" description="Disordered" evidence="10">
    <location>
        <begin position="410"/>
        <end position="446"/>
    </location>
</feature>
<dbReference type="EMBL" id="JACMSC010000015">
    <property type="protein sequence ID" value="KAG6485775.1"/>
    <property type="molecule type" value="Genomic_DNA"/>
</dbReference>
<evidence type="ECO:0000313" key="14">
    <source>
        <dbReference type="EMBL" id="KAG6485775.1"/>
    </source>
</evidence>
<evidence type="ECO:0000256" key="5">
    <source>
        <dbReference type="ARBA" id="ARBA00022989"/>
    </source>
</evidence>
<dbReference type="GO" id="GO:0034976">
    <property type="term" value="P:response to endoplasmic reticulum stress"/>
    <property type="evidence" value="ECO:0007669"/>
    <property type="project" value="TreeGrafter"/>
</dbReference>
<comment type="similarity">
    <text evidence="2">Belongs to the protein disulfide isomerase family.</text>
</comment>
<dbReference type="Pfam" id="PF00085">
    <property type="entry name" value="Thioredoxin"/>
    <property type="match status" value="1"/>
</dbReference>
<dbReference type="FunFam" id="3.40.30.10:FF:000193">
    <property type="entry name" value="Protein disulfide isomerase-like 5-2"/>
    <property type="match status" value="1"/>
</dbReference>
<comment type="caution">
    <text evidence="14">The sequence shown here is derived from an EMBL/GenBank/DDBJ whole genome shotgun (WGS) entry which is preliminary data.</text>
</comment>
<proteinExistence type="inferred from homology"/>
<feature type="chain" id="PRO_5035261297" description="Thioredoxin domain-containing protein" evidence="12">
    <location>
        <begin position="34"/>
        <end position="446"/>
    </location>
</feature>
<sequence length="446" mass="50446">MKTTKHARRRLLPPLISVCASLWWLSTVASVAATSDEFPRDGTVIELDDKNFDRAISSFDHILVDFYAPWCGHCKRLAPELDAAALVLARLNEPIVIAKINADKYRKLASKYDIDGFPTMKVFMYGVPMEYTGPRKADLLVLFLKKFVAPDVSFLESDNAVRNFVQMTGSDFPLFIGFGLDESVILELARKYKRKAWFSIAKDFSEEMMVAYDFDKVPALVSLHPKYNEQGVFYGPFEGEFLEDFIRQNQLPLIVPINFQTLKLVNDDERKIMLTVVEDELDENSLKLVKTLRSAANANRDLIFGYVGLKQWGDFVDSFDVSKSSKLPKLLVWDGNEEYHVVVGSETLDDDDQGSQISRFLEGYREGRTIKKKIGGPSFIGFINSLIGIRTVYLIVFIVVIIMAVRNFSQSEDTPPTQPYHAAEGTEASISETESSRSYQPGDKED</sequence>
<evidence type="ECO:0000256" key="9">
    <source>
        <dbReference type="ARBA" id="ARBA00060135"/>
    </source>
</evidence>
<evidence type="ECO:0000256" key="4">
    <source>
        <dbReference type="ARBA" id="ARBA00022729"/>
    </source>
</evidence>
<feature type="transmembrane region" description="Helical" evidence="11">
    <location>
        <begin position="379"/>
        <end position="405"/>
    </location>
</feature>
<dbReference type="Pfam" id="PF13848">
    <property type="entry name" value="Thioredoxin_6"/>
    <property type="match status" value="1"/>
</dbReference>
<evidence type="ECO:0000256" key="8">
    <source>
        <dbReference type="ARBA" id="ARBA00023284"/>
    </source>
</evidence>
<dbReference type="PANTHER" id="PTHR18929:SF218">
    <property type="entry name" value="PROTEIN DISULFIDE-ISOMERASE 5-2"/>
    <property type="match status" value="1"/>
</dbReference>
<feature type="domain" description="Thioredoxin" evidence="13">
    <location>
        <begin position="25"/>
        <end position="149"/>
    </location>
</feature>
<evidence type="ECO:0000256" key="7">
    <source>
        <dbReference type="ARBA" id="ARBA00023157"/>
    </source>
</evidence>
<keyword evidence="7" id="KW-1015">Disulfide bond</keyword>